<keyword evidence="7" id="KW-0597">Phosphoprotein</keyword>
<dbReference type="Proteomes" id="UP000276133">
    <property type="component" value="Unassembled WGS sequence"/>
</dbReference>
<gene>
    <name evidence="16" type="ORF">BpHYR1_003075</name>
</gene>
<dbReference type="InterPro" id="IPR018247">
    <property type="entry name" value="EF_Hand_1_Ca_BS"/>
</dbReference>
<evidence type="ECO:0000256" key="2">
    <source>
        <dbReference type="ARBA" id="ARBA00004496"/>
    </source>
</evidence>
<dbReference type="GO" id="GO:0016020">
    <property type="term" value="C:membrane"/>
    <property type="evidence" value="ECO:0007669"/>
    <property type="project" value="UniProtKB-SubCell"/>
</dbReference>
<dbReference type="SUPFAM" id="SSF47473">
    <property type="entry name" value="EF-hand"/>
    <property type="match status" value="1"/>
</dbReference>
<feature type="domain" description="NUCB1-like N-terminal" evidence="15">
    <location>
        <begin position="15"/>
        <end position="153"/>
    </location>
</feature>
<dbReference type="InterPro" id="IPR011992">
    <property type="entry name" value="EF-hand-dom_pair"/>
</dbReference>
<dbReference type="GO" id="GO:0005794">
    <property type="term" value="C:Golgi apparatus"/>
    <property type="evidence" value="ECO:0007669"/>
    <property type="project" value="UniProtKB-SubCell"/>
</dbReference>
<dbReference type="AlphaFoldDB" id="A0A3M7QMK8"/>
<evidence type="ECO:0000256" key="13">
    <source>
        <dbReference type="SAM" id="MobiDB-lite"/>
    </source>
</evidence>
<evidence type="ECO:0000259" key="15">
    <source>
        <dbReference type="Pfam" id="PF25434"/>
    </source>
</evidence>
<keyword evidence="9" id="KW-0677">Repeat</keyword>
<feature type="compositionally biased region" description="Low complexity" evidence="13">
    <location>
        <begin position="380"/>
        <end position="401"/>
    </location>
</feature>
<evidence type="ECO:0000256" key="8">
    <source>
        <dbReference type="ARBA" id="ARBA00022729"/>
    </source>
</evidence>
<dbReference type="Gene3D" id="1.10.238.10">
    <property type="entry name" value="EF-hand"/>
    <property type="match status" value="1"/>
</dbReference>
<protein>
    <submittedName>
        <fullName evidence="16">Nucleobindin-2 isoform X1</fullName>
    </submittedName>
</protein>
<dbReference type="GO" id="GO:0005509">
    <property type="term" value="F:calcium ion binding"/>
    <property type="evidence" value="ECO:0007669"/>
    <property type="project" value="TreeGrafter"/>
</dbReference>
<comment type="subcellular location">
    <subcellularLocation>
        <location evidence="2">Cytoplasm</location>
    </subcellularLocation>
    <subcellularLocation>
        <location evidence="3">Golgi apparatus</location>
    </subcellularLocation>
    <subcellularLocation>
        <location evidence="1">Membrane</location>
        <topology evidence="1">Peripheral membrane protein</topology>
    </subcellularLocation>
    <subcellularLocation>
        <location evidence="4">Secreted</location>
    </subcellularLocation>
</comment>
<feature type="compositionally biased region" description="Basic and acidic residues" evidence="13">
    <location>
        <begin position="357"/>
        <end position="371"/>
    </location>
</feature>
<evidence type="ECO:0000256" key="10">
    <source>
        <dbReference type="ARBA" id="ARBA00022837"/>
    </source>
</evidence>
<dbReference type="STRING" id="10195.A0A3M7QMK8"/>
<dbReference type="InterPro" id="IPR040250">
    <property type="entry name" value="Nucleobindin"/>
</dbReference>
<dbReference type="PROSITE" id="PS00018">
    <property type="entry name" value="EF_HAND_1"/>
    <property type="match status" value="1"/>
</dbReference>
<dbReference type="Pfam" id="PF25434">
    <property type="entry name" value="NUCB1_N"/>
    <property type="match status" value="1"/>
</dbReference>
<dbReference type="PANTHER" id="PTHR19237:SF20">
    <property type="entry name" value="NUCLEOBINDIN 1"/>
    <property type="match status" value="1"/>
</dbReference>
<comment type="caution">
    <text evidence="16">The sequence shown here is derived from an EMBL/GenBank/DDBJ whole genome shotgun (WGS) entry which is preliminary data.</text>
</comment>
<feature type="compositionally biased region" description="Basic and acidic residues" evidence="13">
    <location>
        <begin position="187"/>
        <end position="205"/>
    </location>
</feature>
<dbReference type="EMBL" id="REGN01005660">
    <property type="protein sequence ID" value="RNA12552.1"/>
    <property type="molecule type" value="Genomic_DNA"/>
</dbReference>
<evidence type="ECO:0000256" key="11">
    <source>
        <dbReference type="ARBA" id="ARBA00023034"/>
    </source>
</evidence>
<sequence>MLKFVVLCSIIGLVVCPPVLPDNNHQPVHKSVNETLEKDPLLSLEYHKYLKEIVNILETDPEFKKQIENASIEDIKSGRIAEHLALVDPSIRTKLDEIKRMEIERLRRAIQRKAALSNLKAHEIQTLLPKHVDHGNIDTFEVHDLERLIKQATFDLEEVDKLRREEFKDHEIEKEYERRKKMQQADAETRQKLEEQHKRSLEMRKNHQRVNHPGSKDQLEEVWEEEDKLDGEDFEPVTFFKLHDIDGNNYWDEFEVEALFNIELDKIYNKTDPEFDPAERFEEMNRMREHVFGEIDKNKDRLVSLDEFVESTKSREFKQNEEWKGVDDEAQFSEDQIREYSQAHVEEERLMSTPVNDLRREQAHRQEDTQHHQPPRQHHQQPPEIQQHQPPQQHHQNVQHP</sequence>
<dbReference type="OrthoDB" id="5982823at2759"/>
<keyword evidence="12" id="KW-0472">Membrane</keyword>
<evidence type="ECO:0000256" key="6">
    <source>
        <dbReference type="ARBA" id="ARBA00022525"/>
    </source>
</evidence>
<evidence type="ECO:0000256" key="1">
    <source>
        <dbReference type="ARBA" id="ARBA00004170"/>
    </source>
</evidence>
<evidence type="ECO:0000256" key="5">
    <source>
        <dbReference type="ARBA" id="ARBA00022490"/>
    </source>
</evidence>
<proteinExistence type="predicted"/>
<dbReference type="GO" id="GO:0070062">
    <property type="term" value="C:extracellular exosome"/>
    <property type="evidence" value="ECO:0007669"/>
    <property type="project" value="TreeGrafter"/>
</dbReference>
<evidence type="ECO:0000256" key="9">
    <source>
        <dbReference type="ARBA" id="ARBA00022737"/>
    </source>
</evidence>
<evidence type="ECO:0000256" key="14">
    <source>
        <dbReference type="SAM" id="SignalP"/>
    </source>
</evidence>
<dbReference type="GO" id="GO:0005793">
    <property type="term" value="C:endoplasmic reticulum-Golgi intermediate compartment"/>
    <property type="evidence" value="ECO:0007669"/>
    <property type="project" value="TreeGrafter"/>
</dbReference>
<accession>A0A3M7QMK8</accession>
<evidence type="ECO:0000256" key="12">
    <source>
        <dbReference type="ARBA" id="ARBA00023136"/>
    </source>
</evidence>
<keyword evidence="17" id="KW-1185">Reference proteome</keyword>
<organism evidence="16 17">
    <name type="scientific">Brachionus plicatilis</name>
    <name type="common">Marine rotifer</name>
    <name type="synonym">Brachionus muelleri</name>
    <dbReference type="NCBI Taxonomy" id="10195"/>
    <lineage>
        <taxon>Eukaryota</taxon>
        <taxon>Metazoa</taxon>
        <taxon>Spiralia</taxon>
        <taxon>Gnathifera</taxon>
        <taxon>Rotifera</taxon>
        <taxon>Eurotatoria</taxon>
        <taxon>Monogononta</taxon>
        <taxon>Pseudotrocha</taxon>
        <taxon>Ploima</taxon>
        <taxon>Brachionidae</taxon>
        <taxon>Brachionus</taxon>
    </lineage>
</organism>
<feature type="chain" id="PRO_5017980876" evidence="14">
    <location>
        <begin position="17"/>
        <end position="401"/>
    </location>
</feature>
<dbReference type="InterPro" id="IPR057576">
    <property type="entry name" value="NUCB1_N"/>
</dbReference>
<dbReference type="PANTHER" id="PTHR19237">
    <property type="entry name" value="NUCLEOBINDIN"/>
    <property type="match status" value="1"/>
</dbReference>
<evidence type="ECO:0000313" key="16">
    <source>
        <dbReference type="EMBL" id="RNA12552.1"/>
    </source>
</evidence>
<evidence type="ECO:0000256" key="4">
    <source>
        <dbReference type="ARBA" id="ARBA00004613"/>
    </source>
</evidence>
<reference evidence="16 17" key="1">
    <citation type="journal article" date="2018" name="Sci. Rep.">
        <title>Genomic signatures of local adaptation to the degree of environmental predictability in rotifers.</title>
        <authorList>
            <person name="Franch-Gras L."/>
            <person name="Hahn C."/>
            <person name="Garcia-Roger E.M."/>
            <person name="Carmona M.J."/>
            <person name="Serra M."/>
            <person name="Gomez A."/>
        </authorList>
    </citation>
    <scope>NUCLEOTIDE SEQUENCE [LARGE SCALE GENOMIC DNA]</scope>
    <source>
        <strain evidence="16">HYR1</strain>
    </source>
</reference>
<keyword evidence="11" id="KW-0333">Golgi apparatus</keyword>
<keyword evidence="5" id="KW-0963">Cytoplasm</keyword>
<name>A0A3M7QMK8_BRAPC</name>
<keyword evidence="8 14" id="KW-0732">Signal</keyword>
<evidence type="ECO:0000256" key="3">
    <source>
        <dbReference type="ARBA" id="ARBA00004555"/>
    </source>
</evidence>
<feature type="signal peptide" evidence="14">
    <location>
        <begin position="1"/>
        <end position="16"/>
    </location>
</feature>
<feature type="region of interest" description="Disordered" evidence="13">
    <location>
        <begin position="175"/>
        <end position="220"/>
    </location>
</feature>
<keyword evidence="10" id="KW-0106">Calcium</keyword>
<evidence type="ECO:0000256" key="7">
    <source>
        <dbReference type="ARBA" id="ARBA00022553"/>
    </source>
</evidence>
<feature type="region of interest" description="Disordered" evidence="13">
    <location>
        <begin position="335"/>
        <end position="401"/>
    </location>
</feature>
<evidence type="ECO:0000313" key="17">
    <source>
        <dbReference type="Proteomes" id="UP000276133"/>
    </source>
</evidence>
<keyword evidence="6" id="KW-0964">Secreted</keyword>